<dbReference type="EMBL" id="NKXS01006479">
    <property type="protein sequence ID" value="PIN01311.1"/>
    <property type="molecule type" value="Genomic_DNA"/>
</dbReference>
<dbReference type="AlphaFoldDB" id="A0A2G9G7P6"/>
<gene>
    <name evidence="2" type="ORF">CDL12_26180</name>
</gene>
<reference evidence="3" key="1">
    <citation type="journal article" date="2018" name="Gigascience">
        <title>Genome assembly of the Pink Ipe (Handroanthus impetiginosus, Bignoniaceae), a highly valued, ecologically keystone Neotropical timber forest tree.</title>
        <authorList>
            <person name="Silva-Junior O.B."/>
            <person name="Grattapaglia D."/>
            <person name="Novaes E."/>
            <person name="Collevatti R.G."/>
        </authorList>
    </citation>
    <scope>NUCLEOTIDE SEQUENCE [LARGE SCALE GENOMIC DNA]</scope>
    <source>
        <strain evidence="3">cv. UFG-1</strain>
    </source>
</reference>
<proteinExistence type="predicted"/>
<comment type="caution">
    <text evidence="2">The sequence shown here is derived from an EMBL/GenBank/DDBJ whole genome shotgun (WGS) entry which is preliminary data.</text>
</comment>
<sequence>MPKRRRHTPRGRSTPTQPNVEAEGAGEPNVPPRSEPIAEPTPLVVESGPSIQQDSLDQVDPSIEEDSKVVPDKSYHGRKSNKYWTVRLIDENDKTKEARLTVHDIFVLPSRQKIILEWNREGQPIGDAGGLLGQFLGHVACKPDNFPISYEKWPKIPSADKEHVWNHVIKEIFVVNNGMNKKYILSSLGKKWKDNRAELYNAYYDPTADWETNIQNHPEHVPRDQWAGFLSYRTRQATKDMCERNIENGRKQKVPHTLGSKTIARKKHETEAELGRPCNRAEMWNIAHKKKNGSFVNEEAKKKSEELDMHTQNSSEIEAFTKVFGREHPGRVRSVGHCVAPSQFFGSTSYSGEETSSQANVEIQELKSEVKALAQMAYFMEHFGAQMLDGHPNNNQAVDASSPALVRRSSTGSHDPRSHGSHNRGPSSHA</sequence>
<dbReference type="PANTHER" id="PTHR33144:SF45">
    <property type="entry name" value="TRANSPOSASE TNP1_EN_SPM-LIKE DOMAIN-CONTAINING PROTEIN"/>
    <property type="match status" value="1"/>
</dbReference>
<name>A0A2G9G7P6_9LAMI</name>
<dbReference type="PANTHER" id="PTHR33144">
    <property type="entry name" value="OS10G0409366 PROTEIN-RELATED"/>
    <property type="match status" value="1"/>
</dbReference>
<organism evidence="2 3">
    <name type="scientific">Handroanthus impetiginosus</name>
    <dbReference type="NCBI Taxonomy" id="429701"/>
    <lineage>
        <taxon>Eukaryota</taxon>
        <taxon>Viridiplantae</taxon>
        <taxon>Streptophyta</taxon>
        <taxon>Embryophyta</taxon>
        <taxon>Tracheophyta</taxon>
        <taxon>Spermatophyta</taxon>
        <taxon>Magnoliopsida</taxon>
        <taxon>eudicotyledons</taxon>
        <taxon>Gunneridae</taxon>
        <taxon>Pentapetalae</taxon>
        <taxon>asterids</taxon>
        <taxon>lamiids</taxon>
        <taxon>Lamiales</taxon>
        <taxon>Bignoniaceae</taxon>
        <taxon>Crescentiina</taxon>
        <taxon>Tabebuia alliance</taxon>
        <taxon>Handroanthus</taxon>
    </lineage>
</organism>
<feature type="compositionally biased region" description="Basic residues" evidence="1">
    <location>
        <begin position="1"/>
        <end position="10"/>
    </location>
</feature>
<evidence type="ECO:0008006" key="4">
    <source>
        <dbReference type="Google" id="ProtNLM"/>
    </source>
</evidence>
<dbReference type="Proteomes" id="UP000231279">
    <property type="component" value="Unassembled WGS sequence"/>
</dbReference>
<evidence type="ECO:0000313" key="3">
    <source>
        <dbReference type="Proteomes" id="UP000231279"/>
    </source>
</evidence>
<protein>
    <recommendedName>
        <fullName evidence="4">Transposase Tnp1/En/Spm-like domain-containing protein</fullName>
    </recommendedName>
</protein>
<evidence type="ECO:0000256" key="1">
    <source>
        <dbReference type="SAM" id="MobiDB-lite"/>
    </source>
</evidence>
<keyword evidence="3" id="KW-1185">Reference proteome</keyword>
<accession>A0A2G9G7P6</accession>
<dbReference type="STRING" id="429701.A0A2G9G7P6"/>
<feature type="region of interest" description="Disordered" evidence="1">
    <location>
        <begin position="390"/>
        <end position="430"/>
    </location>
</feature>
<dbReference type="Pfam" id="PF03004">
    <property type="entry name" value="Transposase_24"/>
    <property type="match status" value="1"/>
</dbReference>
<feature type="region of interest" description="Disordered" evidence="1">
    <location>
        <begin position="1"/>
        <end position="75"/>
    </location>
</feature>
<dbReference type="OrthoDB" id="1065805at2759"/>
<feature type="compositionally biased region" description="Basic and acidic residues" evidence="1">
    <location>
        <begin position="65"/>
        <end position="75"/>
    </location>
</feature>
<dbReference type="InterPro" id="IPR004252">
    <property type="entry name" value="Probable_transposase_24"/>
</dbReference>
<evidence type="ECO:0000313" key="2">
    <source>
        <dbReference type="EMBL" id="PIN01311.1"/>
    </source>
</evidence>